<dbReference type="PANTHER" id="PTHR11371:SF31">
    <property type="entry name" value="EXTRACELLULAR NUCLEASE"/>
    <property type="match status" value="1"/>
</dbReference>
<feature type="non-terminal residue" evidence="2">
    <location>
        <position position="1"/>
    </location>
</feature>
<feature type="region of interest" description="Disordered" evidence="1">
    <location>
        <begin position="40"/>
        <end position="70"/>
    </location>
</feature>
<gene>
    <name evidence="2" type="ORF">BCF89_10721</name>
</gene>
<feature type="compositionally biased region" description="Acidic residues" evidence="1">
    <location>
        <begin position="276"/>
        <end position="288"/>
    </location>
</feature>
<dbReference type="CDD" id="cd10283">
    <property type="entry name" value="MnuA_DNase1-like"/>
    <property type="match status" value="1"/>
</dbReference>
<keyword evidence="3" id="KW-1185">Reference proteome</keyword>
<dbReference type="SUPFAM" id="SSF56219">
    <property type="entry name" value="DNase I-like"/>
    <property type="match status" value="1"/>
</dbReference>
<evidence type="ECO:0000313" key="3">
    <source>
        <dbReference type="Proteomes" id="UP000249646"/>
    </source>
</evidence>
<organism evidence="2 3">
    <name type="scientific">Metamycoplasma auris</name>
    <dbReference type="NCBI Taxonomy" id="51363"/>
    <lineage>
        <taxon>Bacteria</taxon>
        <taxon>Bacillati</taxon>
        <taxon>Mycoplasmatota</taxon>
        <taxon>Mycoplasmoidales</taxon>
        <taxon>Metamycoplasmataceae</taxon>
        <taxon>Metamycoplasma</taxon>
    </lineage>
</organism>
<feature type="compositionally biased region" description="Acidic residues" evidence="1">
    <location>
        <begin position="242"/>
        <end position="266"/>
    </location>
</feature>
<accession>A0A2W7GRF1</accession>
<evidence type="ECO:0000313" key="2">
    <source>
        <dbReference type="EMBL" id="PZV99838.1"/>
    </source>
</evidence>
<proteinExistence type="predicted"/>
<name>A0A2W7GRF1_9BACT</name>
<reference evidence="2 3" key="1">
    <citation type="submission" date="2018-06" db="EMBL/GenBank/DDBJ databases">
        <title>Genomic Encyclopedia of Archaeal and Bacterial Type Strains, Phase II (KMG-II): from individual species to whole genera.</title>
        <authorList>
            <person name="Goeker M."/>
        </authorList>
    </citation>
    <scope>NUCLEOTIDE SEQUENCE [LARGE SCALE GENOMIC DNA]</scope>
    <source>
        <strain evidence="2 3">ATCC 51348</strain>
    </source>
</reference>
<dbReference type="PANTHER" id="PTHR11371">
    <property type="entry name" value="DEOXYRIBONUCLEASE"/>
    <property type="match status" value="1"/>
</dbReference>
<dbReference type="RefSeq" id="WP_111518721.1">
    <property type="nucleotide sequence ID" value="NZ_QKUB01000007.1"/>
</dbReference>
<dbReference type="NCBIfam" id="NF045851">
    <property type="entry name" value="mem_nucl_MnuA"/>
    <property type="match status" value="1"/>
</dbReference>
<feature type="region of interest" description="Disordered" evidence="1">
    <location>
        <begin position="238"/>
        <end position="294"/>
    </location>
</feature>
<evidence type="ECO:0000256" key="1">
    <source>
        <dbReference type="SAM" id="MobiDB-lite"/>
    </source>
</evidence>
<comment type="caution">
    <text evidence="2">The sequence shown here is derived from an EMBL/GenBank/DDBJ whole genome shotgun (WGS) entry which is preliminary data.</text>
</comment>
<dbReference type="Gene3D" id="3.60.10.10">
    <property type="entry name" value="Endonuclease/exonuclease/phosphatase"/>
    <property type="match status" value="1"/>
</dbReference>
<protein>
    <submittedName>
        <fullName evidence="2">Uncharacterized protein</fullName>
    </submittedName>
</protein>
<dbReference type="EMBL" id="QKUB01000007">
    <property type="protein sequence ID" value="PZV99838.1"/>
    <property type="molecule type" value="Genomic_DNA"/>
</dbReference>
<sequence>WTEEDLERAKNKILKENWEANKPKLNEAISAETTGDLMALWSSQAAKEKPKSTSSDSDENPSRSAAEPLIPKIGDKESEIALGLGNILLKNQGNRDYKKMIHWILDGNHDLWYDRTTRNILVAKKGTIPLGDSYSGPRYEFIKLTKEAYKKLVNNPDGERQLVNANNPIYKRGKYTNLSAMLDYKILNKDEYTDPYLSTTTITFDLEVSYKVGKFVFNGEPLVSDKANKSIINIEYTFTKDGEEEGDEEEIDGDDEEVTPPNDDGDLSPTNPTEPSDPEPEPAPEPEIPESPSLGSGLFKLGHWNILNFTGDDKKQKDKTKRIAILSEKEKFDILGLTEVKNPEGVKKIVDEMNKLSHSNMYSYIASKKEAGSTFNAGSAEAVAIIYNNKKFEPIEFKNGKKGYSYKELFTDFLGEDNAEYARPPYGVQFKYKPKPEKKLTFVFNHFDGPGAKKGEIIKDGLGTFEYREAKQLENVLKEFENLSDDGENIFFGGDTNIILGKEKLAFDWLKKHGGDSGYESVFDDAHRHRSSLGRKGENYTNPYDKIFYKSDFELVNKEVFDLYKVVKGKEFSDLFKKHGVEIKDTKSIWKGGVLSDHTYVTATFKIS</sequence>
<dbReference type="AlphaFoldDB" id="A0A2W7GRF1"/>
<dbReference type="InterPro" id="IPR036691">
    <property type="entry name" value="Endo/exonu/phosph_ase_sf"/>
</dbReference>
<dbReference type="Proteomes" id="UP000249646">
    <property type="component" value="Unassembled WGS sequence"/>
</dbReference>